<comment type="similarity">
    <text evidence="1 4">Belongs to the short-chain dehydrogenases/reductases (SDR) family.</text>
</comment>
<protein>
    <recommendedName>
        <fullName evidence="3">2,3-dihydro-2,3-dihydroxybenzoate dehydrogenase</fullName>
        <ecNumber evidence="3">1.3.1.28</ecNumber>
    </recommendedName>
</protein>
<dbReference type="AlphaFoldDB" id="A0A6G4XHV6"/>
<dbReference type="InterPro" id="IPR002347">
    <property type="entry name" value="SDR_fam"/>
</dbReference>
<dbReference type="GO" id="GO:0008667">
    <property type="term" value="F:2,3-dihydro-2,3-dihydroxybenzoate dehydrogenase activity"/>
    <property type="evidence" value="ECO:0007669"/>
    <property type="project" value="UniProtKB-UniRule"/>
</dbReference>
<sequence length="281" mass="29139">MTERELEGRLALVTGAGQGIGEAVTRALAERGARVVAVDRNPVAVKEVEASFAGASFAGTSQAGGSHTGTPYAGGDVVARAVDVTDATAVEALVDEVERTLGPLAILVNVAGILRPAPVVELTDTDWAETFAVNTDGVFHTSRAAARRMAGRRSGSIVTVGSNAAGVPRTSMAAYAASKAAATMFTKCLGLELARAQVRCNVVSPGSTNTAMQRQLWTEPDEAATRRVVDGDPASYRVGIPLGRIADPVDIAEAVAFLVSDRARHITMHDLYVDGGATLRV</sequence>
<dbReference type="Gene3D" id="3.40.50.720">
    <property type="entry name" value="NAD(P)-binding Rossmann-like Domain"/>
    <property type="match status" value="1"/>
</dbReference>
<dbReference type="RefSeq" id="WP_165331927.1">
    <property type="nucleotide sequence ID" value="NZ_JAAKZW010000035.1"/>
</dbReference>
<dbReference type="SMART" id="SM00822">
    <property type="entry name" value="PKS_KR"/>
    <property type="match status" value="1"/>
</dbReference>
<evidence type="ECO:0000256" key="2">
    <source>
        <dbReference type="ARBA" id="ARBA00023002"/>
    </source>
</evidence>
<dbReference type="InterPro" id="IPR020904">
    <property type="entry name" value="Sc_DH/Rdtase_CS"/>
</dbReference>
<proteinExistence type="inferred from homology"/>
<reference evidence="6 7" key="1">
    <citation type="submission" date="2020-02" db="EMBL/GenBank/DDBJ databases">
        <title>Whole-genome analyses of novel actinobacteria.</title>
        <authorList>
            <person name="Sahin N."/>
            <person name="Tokatli A."/>
        </authorList>
    </citation>
    <scope>NUCLEOTIDE SEQUENCE [LARGE SCALE GENOMIC DNA]</scope>
    <source>
        <strain evidence="6 7">YC504</strain>
    </source>
</reference>
<dbReference type="FunFam" id="3.40.50.720:FF:000084">
    <property type="entry name" value="Short-chain dehydrogenase reductase"/>
    <property type="match status" value="1"/>
</dbReference>
<dbReference type="PRINTS" id="PR00080">
    <property type="entry name" value="SDRFAMILY"/>
</dbReference>
<evidence type="ECO:0000256" key="3">
    <source>
        <dbReference type="NCBIfam" id="TIGR04316"/>
    </source>
</evidence>
<gene>
    <name evidence="6" type="ORF">G6045_12270</name>
</gene>
<evidence type="ECO:0000256" key="4">
    <source>
        <dbReference type="RuleBase" id="RU000363"/>
    </source>
</evidence>
<dbReference type="GO" id="GO:0019290">
    <property type="term" value="P:siderophore biosynthetic process"/>
    <property type="evidence" value="ECO:0007669"/>
    <property type="project" value="InterPro"/>
</dbReference>
<evidence type="ECO:0000313" key="7">
    <source>
        <dbReference type="Proteomes" id="UP000481109"/>
    </source>
</evidence>
<evidence type="ECO:0000313" key="6">
    <source>
        <dbReference type="EMBL" id="NGO76430.1"/>
    </source>
</evidence>
<dbReference type="NCBIfam" id="TIGR04316">
    <property type="entry name" value="dhbA_paeA"/>
    <property type="match status" value="1"/>
</dbReference>
<dbReference type="PROSITE" id="PS00061">
    <property type="entry name" value="ADH_SHORT"/>
    <property type="match status" value="1"/>
</dbReference>
<dbReference type="EMBL" id="JAAKZW010000035">
    <property type="protein sequence ID" value="NGO76430.1"/>
    <property type="molecule type" value="Genomic_DNA"/>
</dbReference>
<dbReference type="InterPro" id="IPR036291">
    <property type="entry name" value="NAD(P)-bd_dom_sf"/>
</dbReference>
<evidence type="ECO:0000256" key="1">
    <source>
        <dbReference type="ARBA" id="ARBA00006484"/>
    </source>
</evidence>
<organism evidence="6 7">
    <name type="scientific">Streptomyces mesophilus</name>
    <dbReference type="NCBI Taxonomy" id="1775132"/>
    <lineage>
        <taxon>Bacteria</taxon>
        <taxon>Bacillati</taxon>
        <taxon>Actinomycetota</taxon>
        <taxon>Actinomycetes</taxon>
        <taxon>Kitasatosporales</taxon>
        <taxon>Streptomycetaceae</taxon>
        <taxon>Streptomyces</taxon>
    </lineage>
</organism>
<name>A0A6G4XHV6_9ACTN</name>
<keyword evidence="2 6" id="KW-0560">Oxidoreductase</keyword>
<comment type="caution">
    <text evidence="6">The sequence shown here is derived from an EMBL/GenBank/DDBJ whole genome shotgun (WGS) entry which is preliminary data.</text>
</comment>
<dbReference type="InterPro" id="IPR057326">
    <property type="entry name" value="KR_dom"/>
</dbReference>
<dbReference type="GO" id="GO:0016616">
    <property type="term" value="F:oxidoreductase activity, acting on the CH-OH group of donors, NAD or NADP as acceptor"/>
    <property type="evidence" value="ECO:0007669"/>
    <property type="project" value="UniProtKB-ARBA"/>
</dbReference>
<dbReference type="Pfam" id="PF00106">
    <property type="entry name" value="adh_short"/>
    <property type="match status" value="1"/>
</dbReference>
<accession>A0A6G4XHV6</accession>
<keyword evidence="7" id="KW-1185">Reference proteome</keyword>
<dbReference type="PANTHER" id="PTHR42760">
    <property type="entry name" value="SHORT-CHAIN DEHYDROGENASES/REDUCTASES FAMILY MEMBER"/>
    <property type="match status" value="1"/>
</dbReference>
<dbReference type="PANTHER" id="PTHR42760:SF115">
    <property type="entry name" value="3-OXOACYL-[ACYL-CARRIER-PROTEIN] REDUCTASE FABG"/>
    <property type="match status" value="1"/>
</dbReference>
<dbReference type="EC" id="1.3.1.28" evidence="3"/>
<dbReference type="NCBIfam" id="NF006074">
    <property type="entry name" value="PRK08220.1"/>
    <property type="match status" value="1"/>
</dbReference>
<dbReference type="Proteomes" id="UP000481109">
    <property type="component" value="Unassembled WGS sequence"/>
</dbReference>
<feature type="domain" description="Ketoreductase" evidence="5">
    <location>
        <begin position="9"/>
        <end position="208"/>
    </location>
</feature>
<dbReference type="InterPro" id="IPR003560">
    <property type="entry name" value="DHB_DH"/>
</dbReference>
<dbReference type="SUPFAM" id="SSF51735">
    <property type="entry name" value="NAD(P)-binding Rossmann-fold domains"/>
    <property type="match status" value="1"/>
</dbReference>
<dbReference type="PRINTS" id="PR00081">
    <property type="entry name" value="GDHRDH"/>
</dbReference>
<evidence type="ECO:0000259" key="5">
    <source>
        <dbReference type="SMART" id="SM00822"/>
    </source>
</evidence>